<evidence type="ECO:0008006" key="12">
    <source>
        <dbReference type="Google" id="ProtNLM"/>
    </source>
</evidence>
<dbReference type="Proteomes" id="UP000593564">
    <property type="component" value="Unassembled WGS sequence"/>
</dbReference>
<comment type="subcellular location">
    <subcellularLocation>
        <location evidence="1">Membrane</location>
        <topology evidence="1">Single-pass membrane protein</topology>
    </subcellularLocation>
</comment>
<dbReference type="GO" id="GO:0016705">
    <property type="term" value="F:oxidoreductase activity, acting on paired donors, with incorporation or reduction of molecular oxygen"/>
    <property type="evidence" value="ECO:0007669"/>
    <property type="project" value="InterPro"/>
</dbReference>
<keyword evidence="6" id="KW-0560">Oxidoreductase</keyword>
<dbReference type="SUPFAM" id="SSF48264">
    <property type="entry name" value="Cytochrome P450"/>
    <property type="match status" value="1"/>
</dbReference>
<proteinExistence type="predicted"/>
<accession>A0A7J7G9S1</accession>
<evidence type="ECO:0000256" key="7">
    <source>
        <dbReference type="ARBA" id="ARBA00023004"/>
    </source>
</evidence>
<evidence type="ECO:0000256" key="6">
    <source>
        <dbReference type="ARBA" id="ARBA00023002"/>
    </source>
</evidence>
<dbReference type="AlphaFoldDB" id="A0A7J7G9S1"/>
<reference evidence="10 11" key="2">
    <citation type="submission" date="2020-07" db="EMBL/GenBank/DDBJ databases">
        <title>Genome assembly of wild tea tree DASZ reveals pedigree and selection history of tea varieties.</title>
        <authorList>
            <person name="Zhang W."/>
        </authorList>
    </citation>
    <scope>NUCLEOTIDE SEQUENCE [LARGE SCALE GENOMIC DNA]</scope>
    <source>
        <strain evidence="11">cv. G240</strain>
        <tissue evidence="10">Leaf</tissue>
    </source>
</reference>
<dbReference type="GO" id="GO:0004497">
    <property type="term" value="F:monooxygenase activity"/>
    <property type="evidence" value="ECO:0007669"/>
    <property type="project" value="UniProtKB-KW"/>
</dbReference>
<gene>
    <name evidence="10" type="ORF">HYC85_024985</name>
</gene>
<dbReference type="PANTHER" id="PTHR47947:SF1">
    <property type="entry name" value="CYTOCHROME P450 82E3"/>
    <property type="match status" value="1"/>
</dbReference>
<evidence type="ECO:0000313" key="11">
    <source>
        <dbReference type="Proteomes" id="UP000593564"/>
    </source>
</evidence>
<comment type="caution">
    <text evidence="10">The sequence shown here is derived from an EMBL/GenBank/DDBJ whole genome shotgun (WGS) entry which is preliminary data.</text>
</comment>
<organism evidence="10 11">
    <name type="scientific">Camellia sinensis</name>
    <name type="common">Tea plant</name>
    <name type="synonym">Thea sinensis</name>
    <dbReference type="NCBI Taxonomy" id="4442"/>
    <lineage>
        <taxon>Eukaryota</taxon>
        <taxon>Viridiplantae</taxon>
        <taxon>Streptophyta</taxon>
        <taxon>Embryophyta</taxon>
        <taxon>Tracheophyta</taxon>
        <taxon>Spermatophyta</taxon>
        <taxon>Magnoliopsida</taxon>
        <taxon>eudicotyledons</taxon>
        <taxon>Gunneridae</taxon>
        <taxon>Pentapetalae</taxon>
        <taxon>asterids</taxon>
        <taxon>Ericales</taxon>
        <taxon>Theaceae</taxon>
        <taxon>Camellia</taxon>
    </lineage>
</organism>
<reference evidence="11" key="1">
    <citation type="journal article" date="2020" name="Nat. Commun.">
        <title>Genome assembly of wild tea tree DASZ reveals pedigree and selection history of tea varieties.</title>
        <authorList>
            <person name="Zhang W."/>
            <person name="Zhang Y."/>
            <person name="Qiu H."/>
            <person name="Guo Y."/>
            <person name="Wan H."/>
            <person name="Zhang X."/>
            <person name="Scossa F."/>
            <person name="Alseekh S."/>
            <person name="Zhang Q."/>
            <person name="Wang P."/>
            <person name="Xu L."/>
            <person name="Schmidt M.H."/>
            <person name="Jia X."/>
            <person name="Li D."/>
            <person name="Zhu A."/>
            <person name="Guo F."/>
            <person name="Chen W."/>
            <person name="Ni D."/>
            <person name="Usadel B."/>
            <person name="Fernie A.R."/>
            <person name="Wen W."/>
        </authorList>
    </citation>
    <scope>NUCLEOTIDE SEQUENCE [LARGE SCALE GENOMIC DNA]</scope>
    <source>
        <strain evidence="11">cv. G240</strain>
    </source>
</reference>
<keyword evidence="8" id="KW-0503">Monooxygenase</keyword>
<dbReference type="GO" id="GO:0020037">
    <property type="term" value="F:heme binding"/>
    <property type="evidence" value="ECO:0007669"/>
    <property type="project" value="InterPro"/>
</dbReference>
<sequence>MSKTGTQALEPKGAWPIIGHLHFAGQTPLFRTLAAMADRHGPIFTIRLGFHRAIVVSSKETITECFTVNDRAFMSRPQTTALKYC</sequence>
<name>A0A7J7G9S1_CAMSI</name>
<keyword evidence="2" id="KW-0349">Heme</keyword>
<evidence type="ECO:0000256" key="5">
    <source>
        <dbReference type="ARBA" id="ARBA00022989"/>
    </source>
</evidence>
<dbReference type="EMBL" id="JACBKZ010000012">
    <property type="protein sequence ID" value="KAF5937479.1"/>
    <property type="molecule type" value="Genomic_DNA"/>
</dbReference>
<evidence type="ECO:0000313" key="10">
    <source>
        <dbReference type="EMBL" id="KAF5937479.1"/>
    </source>
</evidence>
<dbReference type="InterPro" id="IPR036396">
    <property type="entry name" value="Cyt_P450_sf"/>
</dbReference>
<dbReference type="GO" id="GO:0005506">
    <property type="term" value="F:iron ion binding"/>
    <property type="evidence" value="ECO:0007669"/>
    <property type="project" value="InterPro"/>
</dbReference>
<evidence type="ECO:0000256" key="9">
    <source>
        <dbReference type="ARBA" id="ARBA00023136"/>
    </source>
</evidence>
<keyword evidence="4" id="KW-0479">Metal-binding</keyword>
<dbReference type="Gene3D" id="1.10.630.10">
    <property type="entry name" value="Cytochrome P450"/>
    <property type="match status" value="1"/>
</dbReference>
<dbReference type="PRINTS" id="PR00463">
    <property type="entry name" value="EP450I"/>
</dbReference>
<dbReference type="InterPro" id="IPR050651">
    <property type="entry name" value="Plant_Cytochrome_P450_Monoox"/>
</dbReference>
<dbReference type="GO" id="GO:0016020">
    <property type="term" value="C:membrane"/>
    <property type="evidence" value="ECO:0007669"/>
    <property type="project" value="UniProtKB-SubCell"/>
</dbReference>
<keyword evidence="11" id="KW-1185">Reference proteome</keyword>
<evidence type="ECO:0000256" key="2">
    <source>
        <dbReference type="ARBA" id="ARBA00022617"/>
    </source>
</evidence>
<keyword evidence="5" id="KW-1133">Transmembrane helix</keyword>
<keyword evidence="7" id="KW-0408">Iron</keyword>
<dbReference type="InterPro" id="IPR002401">
    <property type="entry name" value="Cyt_P450_E_grp-I"/>
</dbReference>
<evidence type="ECO:0000256" key="3">
    <source>
        <dbReference type="ARBA" id="ARBA00022692"/>
    </source>
</evidence>
<keyword evidence="3" id="KW-0812">Transmembrane</keyword>
<evidence type="ECO:0000256" key="8">
    <source>
        <dbReference type="ARBA" id="ARBA00023033"/>
    </source>
</evidence>
<protein>
    <recommendedName>
        <fullName evidence="12">Cytochrome P450</fullName>
    </recommendedName>
</protein>
<keyword evidence="9" id="KW-0472">Membrane</keyword>
<dbReference type="Pfam" id="PF00067">
    <property type="entry name" value="p450"/>
    <property type="match status" value="1"/>
</dbReference>
<dbReference type="InterPro" id="IPR001128">
    <property type="entry name" value="Cyt_P450"/>
</dbReference>
<dbReference type="PANTHER" id="PTHR47947">
    <property type="entry name" value="CYTOCHROME P450 82C3-RELATED"/>
    <property type="match status" value="1"/>
</dbReference>
<evidence type="ECO:0000256" key="4">
    <source>
        <dbReference type="ARBA" id="ARBA00022723"/>
    </source>
</evidence>
<evidence type="ECO:0000256" key="1">
    <source>
        <dbReference type="ARBA" id="ARBA00004167"/>
    </source>
</evidence>